<evidence type="ECO:0000313" key="2">
    <source>
        <dbReference type="EMBL" id="CAB0014687.1"/>
    </source>
</evidence>
<proteinExistence type="predicted"/>
<feature type="compositionally biased region" description="Basic residues" evidence="1">
    <location>
        <begin position="275"/>
        <end position="289"/>
    </location>
</feature>
<dbReference type="EMBL" id="CADCXU010028198">
    <property type="protein sequence ID" value="CAB0014687.1"/>
    <property type="molecule type" value="Genomic_DNA"/>
</dbReference>
<feature type="non-terminal residue" evidence="2">
    <location>
        <position position="303"/>
    </location>
</feature>
<dbReference type="AlphaFoldDB" id="A0A6H5HCS1"/>
<evidence type="ECO:0000313" key="3">
    <source>
        <dbReference type="Proteomes" id="UP000479000"/>
    </source>
</evidence>
<feature type="region of interest" description="Disordered" evidence="1">
    <location>
        <begin position="256"/>
        <end position="303"/>
    </location>
</feature>
<feature type="compositionally biased region" description="Polar residues" evidence="1">
    <location>
        <begin position="206"/>
        <end position="216"/>
    </location>
</feature>
<name>A0A6H5HCS1_9HEMI</name>
<organism evidence="2 3">
    <name type="scientific">Nesidiocoris tenuis</name>
    <dbReference type="NCBI Taxonomy" id="355587"/>
    <lineage>
        <taxon>Eukaryota</taxon>
        <taxon>Metazoa</taxon>
        <taxon>Ecdysozoa</taxon>
        <taxon>Arthropoda</taxon>
        <taxon>Hexapoda</taxon>
        <taxon>Insecta</taxon>
        <taxon>Pterygota</taxon>
        <taxon>Neoptera</taxon>
        <taxon>Paraneoptera</taxon>
        <taxon>Hemiptera</taxon>
        <taxon>Heteroptera</taxon>
        <taxon>Panheteroptera</taxon>
        <taxon>Cimicomorpha</taxon>
        <taxon>Miridae</taxon>
        <taxon>Dicyphina</taxon>
        <taxon>Nesidiocoris</taxon>
    </lineage>
</organism>
<feature type="region of interest" description="Disordered" evidence="1">
    <location>
        <begin position="202"/>
        <end position="222"/>
    </location>
</feature>
<dbReference type="Proteomes" id="UP000479000">
    <property type="component" value="Unassembled WGS sequence"/>
</dbReference>
<sequence length="303" mass="34252">MPSFNFPCQNSLQNSALSNSLGLARISTFSYSSGFFLLIPSSRNLNEFSMMITFILTSCTGRLGFPTKMAGATWRTQLKPMTVEKTDLGAQVSKTMPKQFRVLYKGSRIFKFHRLRNNSFLSDVSIIRIEIFLPRPASAVRNLRNSAFRPVSTRRRLPWKKDDQKWRNGVLSARAYLWRLGEGIFFNWILYPTTSNLHSECDGSGHCSSQRTPQVHRTSKADEQFELEVFEPGRAVGSRGPKNWHAPKKGGEVAPAFAPFPGSTNSATGSDFGKRLHRPRLRTWNRRRRKEEESEAPGGNSGS</sequence>
<evidence type="ECO:0000256" key="1">
    <source>
        <dbReference type="SAM" id="MobiDB-lite"/>
    </source>
</evidence>
<keyword evidence="3" id="KW-1185">Reference proteome</keyword>
<gene>
    <name evidence="2" type="ORF">NTEN_LOCUS19099</name>
</gene>
<protein>
    <submittedName>
        <fullName evidence="2">Uncharacterized protein</fullName>
    </submittedName>
</protein>
<accession>A0A6H5HCS1</accession>
<reference evidence="2 3" key="1">
    <citation type="submission" date="2020-02" db="EMBL/GenBank/DDBJ databases">
        <authorList>
            <person name="Ferguson B K."/>
        </authorList>
    </citation>
    <scope>NUCLEOTIDE SEQUENCE [LARGE SCALE GENOMIC DNA]</scope>
</reference>